<proteinExistence type="predicted"/>
<keyword evidence="3" id="KW-1185">Reference proteome</keyword>
<accession>A0A4Q4TTR3</accession>
<dbReference type="Proteomes" id="UP000293360">
    <property type="component" value="Unassembled WGS sequence"/>
</dbReference>
<dbReference type="Gene3D" id="3.40.50.300">
    <property type="entry name" value="P-loop containing nucleotide triphosphate hydrolases"/>
    <property type="match status" value="1"/>
</dbReference>
<dbReference type="PANTHER" id="PTHR46082">
    <property type="entry name" value="ATP/GTP-BINDING PROTEIN-RELATED"/>
    <property type="match status" value="1"/>
</dbReference>
<dbReference type="STRING" id="155417.A0A4Q4TTR3"/>
<gene>
    <name evidence="2" type="ORF">DL764_000332</name>
</gene>
<dbReference type="SUPFAM" id="SSF48452">
    <property type="entry name" value="TPR-like"/>
    <property type="match status" value="2"/>
</dbReference>
<organism evidence="2 3">
    <name type="scientific">Monosporascus ibericus</name>
    <dbReference type="NCBI Taxonomy" id="155417"/>
    <lineage>
        <taxon>Eukaryota</taxon>
        <taxon>Fungi</taxon>
        <taxon>Dikarya</taxon>
        <taxon>Ascomycota</taxon>
        <taxon>Pezizomycotina</taxon>
        <taxon>Sordariomycetes</taxon>
        <taxon>Xylariomycetidae</taxon>
        <taxon>Xylariales</taxon>
        <taxon>Xylariales incertae sedis</taxon>
        <taxon>Monosporascus</taxon>
    </lineage>
</organism>
<dbReference type="AlphaFoldDB" id="A0A4Q4TTR3"/>
<evidence type="ECO:0000313" key="2">
    <source>
        <dbReference type="EMBL" id="RYP10896.1"/>
    </source>
</evidence>
<protein>
    <recommendedName>
        <fullName evidence="4">NB-ARC domain-containing protein</fullName>
    </recommendedName>
</protein>
<dbReference type="InterPro" id="IPR053137">
    <property type="entry name" value="NLR-like"/>
</dbReference>
<evidence type="ECO:0008006" key="4">
    <source>
        <dbReference type="Google" id="ProtNLM"/>
    </source>
</evidence>
<dbReference type="PANTHER" id="PTHR46082:SF6">
    <property type="entry name" value="AAA+ ATPASE DOMAIN-CONTAINING PROTEIN-RELATED"/>
    <property type="match status" value="1"/>
</dbReference>
<feature type="region of interest" description="Disordered" evidence="1">
    <location>
        <begin position="341"/>
        <end position="368"/>
    </location>
</feature>
<dbReference type="Gene3D" id="1.25.40.10">
    <property type="entry name" value="Tetratricopeptide repeat domain"/>
    <property type="match status" value="2"/>
</dbReference>
<dbReference type="EMBL" id="QJNU01000010">
    <property type="protein sequence ID" value="RYP10896.1"/>
    <property type="molecule type" value="Genomic_DNA"/>
</dbReference>
<dbReference type="SUPFAM" id="SSF52540">
    <property type="entry name" value="P-loop containing nucleoside triphosphate hydrolases"/>
    <property type="match status" value="1"/>
</dbReference>
<evidence type="ECO:0000313" key="3">
    <source>
        <dbReference type="Proteomes" id="UP000293360"/>
    </source>
</evidence>
<dbReference type="InterPro" id="IPR011990">
    <property type="entry name" value="TPR-like_helical_dom_sf"/>
</dbReference>
<evidence type="ECO:0000256" key="1">
    <source>
        <dbReference type="SAM" id="MobiDB-lite"/>
    </source>
</evidence>
<name>A0A4Q4TTR3_9PEZI</name>
<dbReference type="InterPro" id="IPR027417">
    <property type="entry name" value="P-loop_NTPase"/>
</dbReference>
<comment type="caution">
    <text evidence="2">The sequence shown here is derived from an EMBL/GenBank/DDBJ whole genome shotgun (WGS) entry which is preliminary data.</text>
</comment>
<sequence>MARSAPPSIYRPVKFKPQALGPLAGLAVADSAGIERPETPPAPFVSIPFCQDDDFVNRGDILGQITPIEYAYRTAEQPAGEVADKWVFWIHAGTQARVVEGFQTIADTVMLAGRNQPQADIMLLVSRWLHSERSGKWVVILDGADDADVLFAANQHATQDTRPLASYLPQNPNGSILVTTRDRDLAFRLTGRHSSIIDVGPMAMADALALLWKKVGNESDIVASEGLVEALDFVPLAVIQAAAHIQMRSSRCSVTKYLADFRRSEQMRSGLLRYSAGDLRRDGGASGSILATWQISFDYIRNKRPSAVDLLSLLSFFDRHGIAESDIRYIKGLPHGLRAEQTDQAEPADSGSADGSDDSSSDDGDRKTQDFEDDVAMLRNFCFIGTNKAGDVFEAHRLVQLSTRKWLEAHNLLEEYKAQYIKRMVALVPTGKYENWAICQRLFPHVEEAMNHRPSDKGPWQEWTQILHNGGWYAWSQGWYEVAERMVQKARRIRQKRLGQENKATLASISLLALVLSVRGKYKVAESLDVQVMETSAKILGKEHPDTLTSMANLASTYWNQGRWKEAESLDVQVMETSTKVLGKEHPDTLTSLANLASTYRNQGRWKEAESLDVQVMETRKKVLGKEHPDTLTSLANLASTYWNQGRWKEAESLDVQVMETSARVLGKEHPDTLTSMANLAFTRKDASIRSRASIYDIVPVYME</sequence>
<dbReference type="OrthoDB" id="20872at2759"/>
<dbReference type="Pfam" id="PF13374">
    <property type="entry name" value="TPR_10"/>
    <property type="match status" value="2"/>
</dbReference>
<dbReference type="Pfam" id="PF13424">
    <property type="entry name" value="TPR_12"/>
    <property type="match status" value="1"/>
</dbReference>
<reference evidence="2 3" key="1">
    <citation type="submission" date="2018-06" db="EMBL/GenBank/DDBJ databases">
        <title>Complete Genomes of Monosporascus.</title>
        <authorList>
            <person name="Robinson A.J."/>
            <person name="Natvig D.O."/>
        </authorList>
    </citation>
    <scope>NUCLEOTIDE SEQUENCE [LARGE SCALE GENOMIC DNA]</scope>
    <source>
        <strain evidence="2 3">CBS 110550</strain>
    </source>
</reference>